<dbReference type="GO" id="GO:0008233">
    <property type="term" value="F:peptidase activity"/>
    <property type="evidence" value="ECO:0007669"/>
    <property type="project" value="UniProtKB-KW"/>
</dbReference>
<dbReference type="Proteomes" id="UP000739411">
    <property type="component" value="Unassembled WGS sequence"/>
</dbReference>
<feature type="transmembrane region" description="Helical" evidence="8">
    <location>
        <begin position="59"/>
        <end position="75"/>
    </location>
</feature>
<evidence type="ECO:0000256" key="6">
    <source>
        <dbReference type="ARBA" id="ARBA00022989"/>
    </source>
</evidence>
<evidence type="ECO:0000256" key="7">
    <source>
        <dbReference type="ARBA" id="ARBA00023136"/>
    </source>
</evidence>
<evidence type="ECO:0000256" key="8">
    <source>
        <dbReference type="SAM" id="Phobius"/>
    </source>
</evidence>
<dbReference type="NCBIfam" id="TIGR04178">
    <property type="entry name" value="exo_archaeo"/>
    <property type="match status" value="1"/>
</dbReference>
<name>A0A935MSV8_9RHOO</name>
<sequence>MTATYPIRKTLPNEPDLSNSRSNLAANTHRLMLLLAWVFFWYRDTLSAMAVIWVRSETYTHGLIVPPIALWLIWREREQLKHYQPKSAPWLILPLAVIVFLWLLGQLTAVNALTQFSVIATIILSIMSLLGMQLSVRIAFPLVFLLFAVPAGDFMMPRLMEWTANFTVLALRISGIPVYREGLQFVIPSGNWSVVEACSGIRYIIASLTVGTLFAYLNYTSLKRRLIFITVSLLVPILANWLRAYLIVMIGHLSSNQLATGADHLIYGWVFFGLVIAIMFMIGMR</sequence>
<feature type="transmembrane region" description="Helical" evidence="8">
    <location>
        <begin position="31"/>
        <end position="53"/>
    </location>
</feature>
<keyword evidence="2" id="KW-1003">Cell membrane</keyword>
<reference evidence="9 10" key="1">
    <citation type="submission" date="2020-10" db="EMBL/GenBank/DDBJ databases">
        <title>Connecting structure to function with the recovery of over 1000 high-quality activated sludge metagenome-assembled genomes encoding full-length rRNA genes using long-read sequencing.</title>
        <authorList>
            <person name="Singleton C.M."/>
            <person name="Petriglieri F."/>
            <person name="Kristensen J.M."/>
            <person name="Kirkegaard R.H."/>
            <person name="Michaelsen T.Y."/>
            <person name="Andersen M.H."/>
            <person name="Karst S.M."/>
            <person name="Dueholm M.S."/>
            <person name="Nielsen P.H."/>
            <person name="Albertsen M."/>
        </authorList>
    </citation>
    <scope>NUCLEOTIDE SEQUENCE [LARGE SCALE GENOMIC DNA]</scope>
    <source>
        <strain evidence="9">EsbW_18-Q3-R4-48_BATAC.463</strain>
    </source>
</reference>
<dbReference type="GO" id="GO:0005886">
    <property type="term" value="C:plasma membrane"/>
    <property type="evidence" value="ECO:0007669"/>
    <property type="project" value="UniProtKB-SubCell"/>
</dbReference>
<proteinExistence type="predicted"/>
<evidence type="ECO:0000256" key="5">
    <source>
        <dbReference type="ARBA" id="ARBA00022801"/>
    </source>
</evidence>
<keyword evidence="4 8" id="KW-0812">Transmembrane</keyword>
<feature type="transmembrane region" description="Helical" evidence="8">
    <location>
        <begin position="87"/>
        <end position="104"/>
    </location>
</feature>
<feature type="transmembrane region" description="Helical" evidence="8">
    <location>
        <begin position="116"/>
        <end position="147"/>
    </location>
</feature>
<dbReference type="InterPro" id="IPR019127">
    <property type="entry name" value="Exosortase"/>
</dbReference>
<feature type="transmembrane region" description="Helical" evidence="8">
    <location>
        <begin position="266"/>
        <end position="284"/>
    </location>
</feature>
<dbReference type="NCBIfam" id="TIGR02602">
    <property type="entry name" value="8TM_EpsH"/>
    <property type="match status" value="1"/>
</dbReference>
<evidence type="ECO:0000256" key="4">
    <source>
        <dbReference type="ARBA" id="ARBA00022692"/>
    </source>
</evidence>
<keyword evidence="6 8" id="KW-1133">Transmembrane helix</keyword>
<dbReference type="InterPro" id="IPR026392">
    <property type="entry name" value="Exo/Archaeosortase_dom"/>
</dbReference>
<dbReference type="InterPro" id="IPR013426">
    <property type="entry name" value="EpsH-like"/>
</dbReference>
<comment type="caution">
    <text evidence="9">The sequence shown here is derived from an EMBL/GenBank/DDBJ whole genome shotgun (WGS) entry which is preliminary data.</text>
</comment>
<organism evidence="9 10">
    <name type="scientific">Candidatus Dechloromonas phosphorivorans</name>
    <dbReference type="NCBI Taxonomy" id="2899244"/>
    <lineage>
        <taxon>Bacteria</taxon>
        <taxon>Pseudomonadati</taxon>
        <taxon>Pseudomonadota</taxon>
        <taxon>Betaproteobacteria</taxon>
        <taxon>Rhodocyclales</taxon>
        <taxon>Azonexaceae</taxon>
        <taxon>Dechloromonas</taxon>
    </lineage>
</organism>
<protein>
    <submittedName>
        <fullName evidence="9">Exosortase A</fullName>
        <ecNumber evidence="9">3.4.22.-</ecNumber>
    </submittedName>
</protein>
<evidence type="ECO:0000313" key="10">
    <source>
        <dbReference type="Proteomes" id="UP000739411"/>
    </source>
</evidence>
<dbReference type="GO" id="GO:0006508">
    <property type="term" value="P:proteolysis"/>
    <property type="evidence" value="ECO:0007669"/>
    <property type="project" value="UniProtKB-KW"/>
</dbReference>
<keyword evidence="3" id="KW-0645">Protease</keyword>
<feature type="transmembrane region" description="Helical" evidence="8">
    <location>
        <begin position="226"/>
        <end position="246"/>
    </location>
</feature>
<dbReference type="InterPro" id="IPR017540">
    <property type="entry name" value="Exosortase-1"/>
</dbReference>
<dbReference type="Pfam" id="PF09721">
    <property type="entry name" value="Exosortase_EpsH"/>
    <property type="match status" value="1"/>
</dbReference>
<feature type="transmembrane region" description="Helical" evidence="8">
    <location>
        <begin position="200"/>
        <end position="219"/>
    </location>
</feature>
<comment type="subcellular location">
    <subcellularLocation>
        <location evidence="1">Cell membrane</location>
        <topology evidence="1">Multi-pass membrane protein</topology>
    </subcellularLocation>
</comment>
<dbReference type="AlphaFoldDB" id="A0A935MSV8"/>
<dbReference type="EMBL" id="JADJMS010000054">
    <property type="protein sequence ID" value="MBK7417558.1"/>
    <property type="molecule type" value="Genomic_DNA"/>
</dbReference>
<evidence type="ECO:0000256" key="2">
    <source>
        <dbReference type="ARBA" id="ARBA00022475"/>
    </source>
</evidence>
<dbReference type="NCBIfam" id="TIGR03109">
    <property type="entry name" value="exosort_XrtA"/>
    <property type="match status" value="1"/>
</dbReference>
<evidence type="ECO:0000313" key="9">
    <source>
        <dbReference type="EMBL" id="MBK7417558.1"/>
    </source>
</evidence>
<keyword evidence="7 8" id="KW-0472">Membrane</keyword>
<accession>A0A935MSV8</accession>
<evidence type="ECO:0000256" key="3">
    <source>
        <dbReference type="ARBA" id="ARBA00022670"/>
    </source>
</evidence>
<evidence type="ECO:0000256" key="1">
    <source>
        <dbReference type="ARBA" id="ARBA00004651"/>
    </source>
</evidence>
<dbReference type="EC" id="3.4.22.-" evidence="9"/>
<keyword evidence="5 9" id="KW-0378">Hydrolase</keyword>
<gene>
    <name evidence="9" type="primary">xrtA</name>
    <name evidence="9" type="ORF">IPJ38_23260</name>
</gene>